<dbReference type="EMBL" id="JAKELL010000087">
    <property type="protein sequence ID" value="KAH8983502.1"/>
    <property type="molecule type" value="Genomic_DNA"/>
</dbReference>
<feature type="compositionally biased region" description="Polar residues" evidence="1">
    <location>
        <begin position="234"/>
        <end position="243"/>
    </location>
</feature>
<dbReference type="PANTHER" id="PTHR43828:SF5">
    <property type="entry name" value="TRANSCRIPTIONAL REPRESSOR XBP1"/>
    <property type="match status" value="1"/>
</dbReference>
<reference evidence="3" key="1">
    <citation type="submission" date="2022-01" db="EMBL/GenBank/DDBJ databases">
        <title>Comparative genomics reveals a dynamic genome evolution in the ectomycorrhizal milk-cap (Lactarius) mushrooms.</title>
        <authorList>
            <consortium name="DOE Joint Genome Institute"/>
            <person name="Lebreton A."/>
            <person name="Tang N."/>
            <person name="Kuo A."/>
            <person name="LaButti K."/>
            <person name="Drula E."/>
            <person name="Barry K."/>
            <person name="Clum A."/>
            <person name="Lipzen A."/>
            <person name="Mousain D."/>
            <person name="Ng V."/>
            <person name="Wang R."/>
            <person name="Wang X."/>
            <person name="Dai Y."/>
            <person name="Henrissat B."/>
            <person name="Grigoriev I.V."/>
            <person name="Guerin-Laguette A."/>
            <person name="Yu F."/>
            <person name="Martin F.M."/>
        </authorList>
    </citation>
    <scope>NUCLEOTIDE SEQUENCE</scope>
    <source>
        <strain evidence="3">QP</strain>
    </source>
</reference>
<feature type="domain" description="HTH APSES-type" evidence="2">
    <location>
        <begin position="39"/>
        <end position="151"/>
    </location>
</feature>
<feature type="compositionally biased region" description="Polar residues" evidence="1">
    <location>
        <begin position="206"/>
        <end position="216"/>
    </location>
</feature>
<evidence type="ECO:0000313" key="4">
    <source>
        <dbReference type="Proteomes" id="UP001201163"/>
    </source>
</evidence>
<name>A0AAD4L7M5_9AGAM</name>
<feature type="compositionally biased region" description="Polar residues" evidence="1">
    <location>
        <begin position="174"/>
        <end position="188"/>
    </location>
</feature>
<dbReference type="GO" id="GO:0033309">
    <property type="term" value="C:SBF transcription complex"/>
    <property type="evidence" value="ECO:0007669"/>
    <property type="project" value="TreeGrafter"/>
</dbReference>
<evidence type="ECO:0000259" key="2">
    <source>
        <dbReference type="PROSITE" id="PS51299"/>
    </source>
</evidence>
<dbReference type="PANTHER" id="PTHR43828">
    <property type="entry name" value="ASPARAGINASE"/>
    <property type="match status" value="1"/>
</dbReference>
<dbReference type="InterPro" id="IPR036887">
    <property type="entry name" value="HTH_APSES_sf"/>
</dbReference>
<feature type="region of interest" description="Disordered" evidence="1">
    <location>
        <begin position="164"/>
        <end position="329"/>
    </location>
</feature>
<dbReference type="PROSITE" id="PS51299">
    <property type="entry name" value="HTH_APSES"/>
    <property type="match status" value="1"/>
</dbReference>
<proteinExistence type="predicted"/>
<dbReference type="Gene3D" id="3.10.260.10">
    <property type="entry name" value="Transcription regulator HTH, APSES-type DNA-binding domain"/>
    <property type="match status" value="1"/>
</dbReference>
<dbReference type="InterPro" id="IPR003163">
    <property type="entry name" value="Tscrpt_reg_HTH_APSES-type"/>
</dbReference>
<sequence>MTSGILQDSLPVTGSGAPPASSPRFRPYASPNHHVIKSRYITSNDPRGYIPVYEYPLNGQWIMMDVDDGYILWTGIWKALGNSKADIVKMIESQPDLASQIRRVRGGYLKIQGTWMPYEVALRLSRRVAWPIRHDLVPLFGPTFPTTCLSPEQPGYGQVIANGSGRRRARRSNHVQSAGMVSTGSSGPQAGWTIISGPSYPHEIRQSSPPQFSHQIASPFANPSAWPAQHQKIESTPSPTDTLSIDGGVDRLSLTRERSHNARYSPYPGTSGPTNAPFPPNVSSPVGPSRSSFSDASGFTGSRRVSAQEERIKLPPLQPPTAARASGQAPISLPPISSWAAPSQFNDSRAVLQRLRASDAADLSKPFPHSPEEQLNHRRRSSSAPSNAQSFDFEPPRSLGMSMGGETHHWTPERSRSQDSPRLKTLAHRRPSDSSSAVTSPSTSFLLSTPDGVSPSDPSPVLPLTPHTSAPLPREPHDSLPYSMKELSGNNRTAVCSHTYADVPQPGFGYDRDQPQSYGRRGGAEAFPLPLLKTEASPTFHEPAKLWDRYGANHTSSQPVRPW</sequence>
<feature type="region of interest" description="Disordered" evidence="1">
    <location>
        <begin position="360"/>
        <end position="480"/>
    </location>
</feature>
<feature type="compositionally biased region" description="Polar residues" evidence="1">
    <location>
        <begin position="295"/>
        <end position="305"/>
    </location>
</feature>
<keyword evidence="4" id="KW-1185">Reference proteome</keyword>
<dbReference type="AlphaFoldDB" id="A0AAD4L7M5"/>
<feature type="region of interest" description="Disordered" evidence="1">
    <location>
        <begin position="1"/>
        <end position="29"/>
    </location>
</feature>
<feature type="compositionally biased region" description="Polar residues" evidence="1">
    <location>
        <begin position="1"/>
        <end position="12"/>
    </location>
</feature>
<dbReference type="SUPFAM" id="SSF54616">
    <property type="entry name" value="DNA-binding domain of Mlu1-box binding protein MBP1"/>
    <property type="match status" value="1"/>
</dbReference>
<feature type="compositionally biased region" description="Low complexity" evidence="1">
    <location>
        <begin position="433"/>
        <end position="456"/>
    </location>
</feature>
<comment type="caution">
    <text evidence="3">The sequence shown here is derived from an EMBL/GenBank/DDBJ whole genome shotgun (WGS) entry which is preliminary data.</text>
</comment>
<dbReference type="InterPro" id="IPR051642">
    <property type="entry name" value="SWI6-like"/>
</dbReference>
<gene>
    <name evidence="3" type="ORF">EDB92DRAFT_2037625</name>
</gene>
<dbReference type="GO" id="GO:0030907">
    <property type="term" value="C:MBF transcription complex"/>
    <property type="evidence" value="ECO:0007669"/>
    <property type="project" value="TreeGrafter"/>
</dbReference>
<feature type="compositionally biased region" description="Low complexity" evidence="1">
    <location>
        <begin position="283"/>
        <end position="294"/>
    </location>
</feature>
<evidence type="ECO:0000313" key="3">
    <source>
        <dbReference type="EMBL" id="KAH8983502.1"/>
    </source>
</evidence>
<dbReference type="GO" id="GO:0003677">
    <property type="term" value="F:DNA binding"/>
    <property type="evidence" value="ECO:0007669"/>
    <property type="project" value="InterPro"/>
</dbReference>
<evidence type="ECO:0000256" key="1">
    <source>
        <dbReference type="SAM" id="MobiDB-lite"/>
    </source>
</evidence>
<dbReference type="Proteomes" id="UP001201163">
    <property type="component" value="Unassembled WGS sequence"/>
</dbReference>
<accession>A0AAD4L7M5</accession>
<dbReference type="GO" id="GO:0000981">
    <property type="term" value="F:DNA-binding transcription factor activity, RNA polymerase II-specific"/>
    <property type="evidence" value="ECO:0007669"/>
    <property type="project" value="UniProtKB-ARBA"/>
</dbReference>
<protein>
    <recommendedName>
        <fullName evidence="2">HTH APSES-type domain-containing protein</fullName>
    </recommendedName>
</protein>
<feature type="compositionally biased region" description="Basic and acidic residues" evidence="1">
    <location>
        <begin position="406"/>
        <end position="422"/>
    </location>
</feature>
<organism evidence="3 4">
    <name type="scientific">Lactarius akahatsu</name>
    <dbReference type="NCBI Taxonomy" id="416441"/>
    <lineage>
        <taxon>Eukaryota</taxon>
        <taxon>Fungi</taxon>
        <taxon>Dikarya</taxon>
        <taxon>Basidiomycota</taxon>
        <taxon>Agaricomycotina</taxon>
        <taxon>Agaricomycetes</taxon>
        <taxon>Russulales</taxon>
        <taxon>Russulaceae</taxon>
        <taxon>Lactarius</taxon>
    </lineage>
</organism>
<feature type="region of interest" description="Disordered" evidence="1">
    <location>
        <begin position="503"/>
        <end position="524"/>
    </location>
</feature>